<evidence type="ECO:0000313" key="4">
    <source>
        <dbReference type="Proteomes" id="UP000637632"/>
    </source>
</evidence>
<evidence type="ECO:0000259" key="2">
    <source>
        <dbReference type="Pfam" id="PF01648"/>
    </source>
</evidence>
<dbReference type="RefSeq" id="WP_190478132.1">
    <property type="nucleotide sequence ID" value="NZ_JACOFT010000002.1"/>
</dbReference>
<protein>
    <submittedName>
        <fullName evidence="3">4'-phosphopantetheinyl transferase superfamily protein</fullName>
    </submittedName>
</protein>
<dbReference type="Gene3D" id="3.90.470.20">
    <property type="entry name" value="4'-phosphopantetheinyl transferase domain"/>
    <property type="match status" value="2"/>
</dbReference>
<proteinExistence type="predicted"/>
<dbReference type="InterPro" id="IPR008278">
    <property type="entry name" value="4-PPantetheinyl_Trfase_dom"/>
</dbReference>
<keyword evidence="1 3" id="KW-0808">Transferase</keyword>
<dbReference type="GO" id="GO:0016740">
    <property type="term" value="F:transferase activity"/>
    <property type="evidence" value="ECO:0007669"/>
    <property type="project" value="UniProtKB-KW"/>
</dbReference>
<evidence type="ECO:0000256" key="1">
    <source>
        <dbReference type="ARBA" id="ARBA00022679"/>
    </source>
</evidence>
<dbReference type="SUPFAM" id="SSF56214">
    <property type="entry name" value="4'-phosphopantetheinyl transferase"/>
    <property type="match status" value="1"/>
</dbReference>
<reference evidence="3 4" key="1">
    <citation type="submission" date="2020-08" db="EMBL/GenBank/DDBJ databases">
        <title>Novel species isolated from subtropical streams in China.</title>
        <authorList>
            <person name="Lu H."/>
        </authorList>
    </citation>
    <scope>NUCLEOTIDE SEQUENCE [LARGE SCALE GENOMIC DNA]</scope>
    <source>
        <strain evidence="3 4">CCTCC AB 2015119</strain>
    </source>
</reference>
<evidence type="ECO:0000313" key="3">
    <source>
        <dbReference type="EMBL" id="MBC3811017.1"/>
    </source>
</evidence>
<dbReference type="Pfam" id="PF01648">
    <property type="entry name" value="ACPS"/>
    <property type="match status" value="1"/>
</dbReference>
<name>A0ABR6XE12_9BURK</name>
<keyword evidence="4" id="KW-1185">Reference proteome</keyword>
<feature type="domain" description="4'-phosphopantetheinyl transferase" evidence="2">
    <location>
        <begin position="110"/>
        <end position="169"/>
    </location>
</feature>
<dbReference type="InterPro" id="IPR037143">
    <property type="entry name" value="4-PPantetheinyl_Trfase_dom_sf"/>
</dbReference>
<comment type="caution">
    <text evidence="3">The sequence shown here is derived from an EMBL/GenBank/DDBJ whole genome shotgun (WGS) entry which is preliminary data.</text>
</comment>
<gene>
    <name evidence="3" type="ORF">H8K26_06145</name>
</gene>
<accession>A0ABR6XE12</accession>
<sequence length="205" mass="22774">MQGLSLPAFAVFDWEEQCLSALDYFSQQSNVVISLSFSQNLQREVARQQLHLAITELLMQAFSCTAEQIRLIRIAGSRLQCIIATQEIFISVSHEPGLSVAAISQKQLPGIDLMAIKPIDDWQNVAGIYFSSQQIAALQQAQDDECAALFAQCWTMMEARFKCAGIAMTEYDEHVQQQMASVLKDCCSYALTLPAGYIGTLILRP</sequence>
<dbReference type="Proteomes" id="UP000637632">
    <property type="component" value="Unassembled WGS sequence"/>
</dbReference>
<dbReference type="EMBL" id="JACOFT010000002">
    <property type="protein sequence ID" value="MBC3811017.1"/>
    <property type="molecule type" value="Genomic_DNA"/>
</dbReference>
<organism evidence="3 4">
    <name type="scientific">Undibacterium aquatile</name>
    <dbReference type="NCBI Taxonomy" id="1537398"/>
    <lineage>
        <taxon>Bacteria</taxon>
        <taxon>Pseudomonadati</taxon>
        <taxon>Pseudomonadota</taxon>
        <taxon>Betaproteobacteria</taxon>
        <taxon>Burkholderiales</taxon>
        <taxon>Oxalobacteraceae</taxon>
        <taxon>Undibacterium</taxon>
    </lineage>
</organism>